<name>A0ABN2YHB3_9MICC</name>
<feature type="region of interest" description="Disordered" evidence="1">
    <location>
        <begin position="1"/>
        <end position="36"/>
    </location>
</feature>
<evidence type="ECO:0000313" key="3">
    <source>
        <dbReference type="Proteomes" id="UP001500102"/>
    </source>
</evidence>
<dbReference type="Proteomes" id="UP001500102">
    <property type="component" value="Unassembled WGS sequence"/>
</dbReference>
<dbReference type="PANTHER" id="PTHR10000:SF8">
    <property type="entry name" value="HAD SUPERFAMILY HYDROLASE-LIKE, TYPE 3"/>
    <property type="match status" value="1"/>
</dbReference>
<accession>A0ABN2YHB3</accession>
<dbReference type="PROSITE" id="PS01229">
    <property type="entry name" value="COF_2"/>
    <property type="match status" value="1"/>
</dbReference>
<dbReference type="NCBIfam" id="TIGR00099">
    <property type="entry name" value="Cof-subfamily"/>
    <property type="match status" value="1"/>
</dbReference>
<protein>
    <submittedName>
        <fullName evidence="2">HAD family hydrolase</fullName>
    </submittedName>
</protein>
<organism evidence="2 3">
    <name type="scientific">Arthrobacter humicola</name>
    <dbReference type="NCBI Taxonomy" id="409291"/>
    <lineage>
        <taxon>Bacteria</taxon>
        <taxon>Bacillati</taxon>
        <taxon>Actinomycetota</taxon>
        <taxon>Actinomycetes</taxon>
        <taxon>Micrococcales</taxon>
        <taxon>Micrococcaceae</taxon>
        <taxon>Arthrobacter</taxon>
    </lineage>
</organism>
<keyword evidence="2" id="KW-0378">Hydrolase</keyword>
<dbReference type="SFLD" id="SFLDG01140">
    <property type="entry name" value="C2.B:_Phosphomannomutase_and_P"/>
    <property type="match status" value="1"/>
</dbReference>
<dbReference type="Gene3D" id="3.40.50.1000">
    <property type="entry name" value="HAD superfamily/HAD-like"/>
    <property type="match status" value="1"/>
</dbReference>
<dbReference type="EMBL" id="BAAAQB010000006">
    <property type="protein sequence ID" value="GAA2126795.1"/>
    <property type="molecule type" value="Genomic_DNA"/>
</dbReference>
<dbReference type="GO" id="GO:0016787">
    <property type="term" value="F:hydrolase activity"/>
    <property type="evidence" value="ECO:0007669"/>
    <property type="project" value="UniProtKB-KW"/>
</dbReference>
<dbReference type="InterPro" id="IPR000150">
    <property type="entry name" value="Cof"/>
</dbReference>
<proteinExistence type="predicted"/>
<dbReference type="PANTHER" id="PTHR10000">
    <property type="entry name" value="PHOSPHOSERINE PHOSPHATASE"/>
    <property type="match status" value="1"/>
</dbReference>
<evidence type="ECO:0000313" key="2">
    <source>
        <dbReference type="EMBL" id="GAA2126795.1"/>
    </source>
</evidence>
<comment type="caution">
    <text evidence="2">The sequence shown here is derived from an EMBL/GenBank/DDBJ whole genome shotgun (WGS) entry which is preliminary data.</text>
</comment>
<dbReference type="NCBIfam" id="TIGR01484">
    <property type="entry name" value="HAD-SF-IIB"/>
    <property type="match status" value="1"/>
</dbReference>
<evidence type="ECO:0000256" key="1">
    <source>
        <dbReference type="SAM" id="MobiDB-lite"/>
    </source>
</evidence>
<dbReference type="SFLD" id="SFLDS00003">
    <property type="entry name" value="Haloacid_Dehalogenase"/>
    <property type="match status" value="1"/>
</dbReference>
<dbReference type="Gene3D" id="3.30.1240.10">
    <property type="match status" value="1"/>
</dbReference>
<sequence length="297" mass="31639">MTESSVAGNDDRRTTHENNMQNTEARINTAPKSPGDKMMVALDVDGTLVDHDGHMSVPVREAAQAVVAAGHHVTIATGRSLNATLPVIEHIGIENGYAVCSNGGVILRVDSGLSDGYEVIHKATFDPGPALRALRKRLPSAKYALEDESGNFLSTERFQDASFGVEAVGVDFQTMLEATAVRVVVFSSENTPEEFNAAIRHIGLAGVTYSVGWTAWLDIAAAGVTKASALEHLRGRLSIEAHRTIAVGDGRNDIEMLTWARRGVAMGQAPVEVIAAADEVTKSVYDDGAAHVLRSLL</sequence>
<dbReference type="InterPro" id="IPR036412">
    <property type="entry name" value="HAD-like_sf"/>
</dbReference>
<dbReference type="Pfam" id="PF08282">
    <property type="entry name" value="Hydrolase_3"/>
    <property type="match status" value="1"/>
</dbReference>
<reference evidence="2 3" key="1">
    <citation type="journal article" date="2019" name="Int. J. Syst. Evol. Microbiol.">
        <title>The Global Catalogue of Microorganisms (GCM) 10K type strain sequencing project: providing services to taxonomists for standard genome sequencing and annotation.</title>
        <authorList>
            <consortium name="The Broad Institute Genomics Platform"/>
            <consortium name="The Broad Institute Genome Sequencing Center for Infectious Disease"/>
            <person name="Wu L."/>
            <person name="Ma J."/>
        </authorList>
    </citation>
    <scope>NUCLEOTIDE SEQUENCE [LARGE SCALE GENOMIC DNA]</scope>
    <source>
        <strain evidence="2 3">JCM 15921</strain>
    </source>
</reference>
<feature type="compositionally biased region" description="Polar residues" evidence="1">
    <location>
        <begin position="17"/>
        <end position="26"/>
    </location>
</feature>
<gene>
    <name evidence="2" type="ORF">GCM10009825_04220</name>
</gene>
<dbReference type="SUPFAM" id="SSF56784">
    <property type="entry name" value="HAD-like"/>
    <property type="match status" value="1"/>
</dbReference>
<keyword evidence="3" id="KW-1185">Reference proteome</keyword>
<dbReference type="InterPro" id="IPR023214">
    <property type="entry name" value="HAD_sf"/>
</dbReference>
<dbReference type="InterPro" id="IPR006379">
    <property type="entry name" value="HAD-SF_hydro_IIB"/>
</dbReference>